<comment type="subcellular location">
    <subcellularLocation>
        <location evidence="1">Membrane</location>
        <topology evidence="1">Multi-pass membrane protein</topology>
    </subcellularLocation>
</comment>
<evidence type="ECO:0000313" key="11">
    <source>
        <dbReference type="EMBL" id="OUS45577.1"/>
    </source>
</evidence>
<dbReference type="SUPFAM" id="SSF103506">
    <property type="entry name" value="Mitochondrial carrier"/>
    <property type="match status" value="1"/>
</dbReference>
<feature type="compositionally biased region" description="Basic residues" evidence="10">
    <location>
        <begin position="336"/>
        <end position="347"/>
    </location>
</feature>
<evidence type="ECO:0000256" key="10">
    <source>
        <dbReference type="SAM" id="MobiDB-lite"/>
    </source>
</evidence>
<dbReference type="Gene3D" id="1.50.40.10">
    <property type="entry name" value="Mitochondrial carrier domain"/>
    <property type="match status" value="1"/>
</dbReference>
<dbReference type="PROSITE" id="PS50920">
    <property type="entry name" value="SOLCAR"/>
    <property type="match status" value="2"/>
</dbReference>
<feature type="region of interest" description="Disordered" evidence="10">
    <location>
        <begin position="336"/>
        <end position="356"/>
    </location>
</feature>
<gene>
    <name evidence="11" type="ORF">BE221DRAFT_169719</name>
</gene>
<evidence type="ECO:0000256" key="4">
    <source>
        <dbReference type="ARBA" id="ARBA00022692"/>
    </source>
</evidence>
<dbReference type="EMBL" id="KZ155789">
    <property type="protein sequence ID" value="OUS45577.1"/>
    <property type="molecule type" value="Genomic_DNA"/>
</dbReference>
<keyword evidence="7 8" id="KW-0472">Membrane</keyword>
<evidence type="ECO:0000256" key="7">
    <source>
        <dbReference type="ARBA" id="ARBA00023136"/>
    </source>
</evidence>
<feature type="repeat" description="Solcar" evidence="8">
    <location>
        <begin position="206"/>
        <end position="293"/>
    </location>
</feature>
<keyword evidence="4 8" id="KW-0812">Transmembrane</keyword>
<dbReference type="InterPro" id="IPR050391">
    <property type="entry name" value="Mito_Metabolite_Transporter"/>
</dbReference>
<keyword evidence="3 9" id="KW-0813">Transport</keyword>
<reference evidence="11" key="1">
    <citation type="submission" date="2017-04" db="EMBL/GenBank/DDBJ databases">
        <title>Population genomics of picophytoplankton unveils novel chromosome hypervariability.</title>
        <authorList>
            <consortium name="DOE Joint Genome Institute"/>
            <person name="Blanc-Mathieu R."/>
            <person name="Krasovec M."/>
            <person name="Hebrard M."/>
            <person name="Yau S."/>
            <person name="Desgranges E."/>
            <person name="Martin J."/>
            <person name="Schackwitz W."/>
            <person name="Kuo A."/>
            <person name="Salin G."/>
            <person name="Donnadieu C."/>
            <person name="Desdevises Y."/>
            <person name="Sanchez-Ferandin S."/>
            <person name="Moreau H."/>
            <person name="Rivals E."/>
            <person name="Grigoriev I.V."/>
            <person name="Grimsley N."/>
            <person name="Eyre-Walker A."/>
            <person name="Piganeau G."/>
        </authorList>
    </citation>
    <scope>NUCLEOTIDE SEQUENCE [LARGE SCALE GENOMIC DNA]</scope>
    <source>
        <strain evidence="11">RCC 1115</strain>
    </source>
</reference>
<dbReference type="Pfam" id="PF00153">
    <property type="entry name" value="Mito_carr"/>
    <property type="match status" value="3"/>
</dbReference>
<comment type="similarity">
    <text evidence="2 9">Belongs to the mitochondrial carrier (TC 2.A.29) family.</text>
</comment>
<evidence type="ECO:0000256" key="1">
    <source>
        <dbReference type="ARBA" id="ARBA00004141"/>
    </source>
</evidence>
<proteinExistence type="inferred from homology"/>
<dbReference type="GO" id="GO:0016020">
    <property type="term" value="C:membrane"/>
    <property type="evidence" value="ECO:0007669"/>
    <property type="project" value="UniProtKB-SubCell"/>
</dbReference>
<protein>
    <submittedName>
        <fullName evidence="11">Putative mitochondrial uncoupling protein</fullName>
    </submittedName>
</protein>
<dbReference type="PANTHER" id="PTHR45618">
    <property type="entry name" value="MITOCHONDRIAL DICARBOXYLATE CARRIER-RELATED"/>
    <property type="match status" value="1"/>
</dbReference>
<keyword evidence="5" id="KW-0677">Repeat</keyword>
<evidence type="ECO:0000256" key="8">
    <source>
        <dbReference type="PROSITE-ProRule" id="PRU00282"/>
    </source>
</evidence>
<evidence type="ECO:0000256" key="5">
    <source>
        <dbReference type="ARBA" id="ARBA00022737"/>
    </source>
</evidence>
<evidence type="ECO:0000256" key="3">
    <source>
        <dbReference type="ARBA" id="ARBA00022448"/>
    </source>
</evidence>
<organism evidence="11">
    <name type="scientific">Ostreococcus tauri</name>
    <name type="common">Marine green alga</name>
    <dbReference type="NCBI Taxonomy" id="70448"/>
    <lineage>
        <taxon>Eukaryota</taxon>
        <taxon>Viridiplantae</taxon>
        <taxon>Chlorophyta</taxon>
        <taxon>Mamiellophyceae</taxon>
        <taxon>Mamiellales</taxon>
        <taxon>Bathycoccaceae</taxon>
        <taxon>Ostreococcus</taxon>
    </lineage>
</organism>
<evidence type="ECO:0000256" key="2">
    <source>
        <dbReference type="ARBA" id="ARBA00006375"/>
    </source>
</evidence>
<sequence length="573" mass="60303">MSRDARPGTSTAPATRTSTVAREWAAAGAGCALADTVFNPLDVLKVRAQQSGASARALALDAIARDGLVRGLMLPGVLATWMRGMSYTGCRIGMYATARDAATAATGDDGDGVGVRVLAGGLTGAVGALVFNPIDVVRVRMQSMTCAHANTIAAFGDVARREGVAGGLWRGTGACVARAMTLSGSQLATYDVGKRWLLRHGYFSEDAPPLHFTASFVSGVVAQTVTQPVDTLKTLVMSVPSGAGERKGAFVIARDLVAAHGVRGLYRGFVAAAARQGPVMVIQMPIVEALRKVLGLGTFGSVRVHPSTRADARAAPSPHTMTRVASSPAFFRVSTARRRPARPRAHARASADDDDDRETTIDFSVDVQKEFERGVKFGLEEIRPRFYPNAVSSADRGLPIADALVATSAQVALAAVTLALGRWRPSWLVAAPALGARGFAYLPSALAHGSKLAAVWTVGGLAGRAYERKAFDGTFEEAIKRTVQGGCFAAGLLILLSQAEARARFAQEGLGEPVLGNSPEGDAILIRAVVELFVDIASEATALVTWRAIRWNTSPTDPMSLLPDASLDDDERR</sequence>
<dbReference type="InterPro" id="IPR018108">
    <property type="entry name" value="MCP_transmembrane"/>
</dbReference>
<accession>A0A1Y5IA99</accession>
<dbReference type="Proteomes" id="UP000195557">
    <property type="component" value="Unassembled WGS sequence"/>
</dbReference>
<name>A0A1Y5IA99_OSTTA</name>
<evidence type="ECO:0000256" key="6">
    <source>
        <dbReference type="ARBA" id="ARBA00022989"/>
    </source>
</evidence>
<evidence type="ECO:0000256" key="9">
    <source>
        <dbReference type="RuleBase" id="RU000488"/>
    </source>
</evidence>
<dbReference type="InterPro" id="IPR023395">
    <property type="entry name" value="MCP_dom_sf"/>
</dbReference>
<dbReference type="eggNOG" id="KOG0753">
    <property type="taxonomic scope" value="Eukaryota"/>
</dbReference>
<dbReference type="AlphaFoldDB" id="A0A1Y5IA99"/>
<keyword evidence="6" id="KW-1133">Transmembrane helix</keyword>
<feature type="repeat" description="Solcar" evidence="8">
    <location>
        <begin position="111"/>
        <end position="196"/>
    </location>
</feature>